<keyword evidence="6" id="KW-0732">Signal</keyword>
<evidence type="ECO:0000313" key="9">
    <source>
        <dbReference type="Proteomes" id="UP000266673"/>
    </source>
</evidence>
<protein>
    <recommendedName>
        <fullName evidence="7">Ion transport domain-containing protein</fullName>
    </recommendedName>
</protein>
<keyword evidence="9" id="KW-1185">Reference proteome</keyword>
<evidence type="ECO:0000256" key="2">
    <source>
        <dbReference type="ARBA" id="ARBA00022692"/>
    </source>
</evidence>
<dbReference type="InterPro" id="IPR005821">
    <property type="entry name" value="Ion_trans_dom"/>
</dbReference>
<evidence type="ECO:0000256" key="6">
    <source>
        <dbReference type="SAM" id="SignalP"/>
    </source>
</evidence>
<keyword evidence="2 5" id="KW-0812">Transmembrane</keyword>
<dbReference type="Pfam" id="PF00520">
    <property type="entry name" value="Ion_trans"/>
    <property type="match status" value="1"/>
</dbReference>
<comment type="caution">
    <text evidence="8">The sequence shown here is derived from an EMBL/GenBank/DDBJ whole genome shotgun (WGS) entry which is preliminary data.</text>
</comment>
<name>A0A397UBD4_9GLOM</name>
<feature type="transmembrane region" description="Helical" evidence="5">
    <location>
        <begin position="33"/>
        <end position="52"/>
    </location>
</feature>
<dbReference type="OrthoDB" id="2433724at2759"/>
<dbReference type="GO" id="GO:0005216">
    <property type="term" value="F:monoatomic ion channel activity"/>
    <property type="evidence" value="ECO:0007669"/>
    <property type="project" value="InterPro"/>
</dbReference>
<evidence type="ECO:0000256" key="4">
    <source>
        <dbReference type="ARBA" id="ARBA00023136"/>
    </source>
</evidence>
<accession>A0A397UBD4</accession>
<gene>
    <name evidence="8" type="ORF">C2G38_2148080</name>
</gene>
<evidence type="ECO:0000256" key="1">
    <source>
        <dbReference type="ARBA" id="ARBA00004141"/>
    </source>
</evidence>
<feature type="domain" description="Ion transport" evidence="7">
    <location>
        <begin position="2"/>
        <end position="99"/>
    </location>
</feature>
<reference evidence="8 9" key="1">
    <citation type="submission" date="2018-06" db="EMBL/GenBank/DDBJ databases">
        <title>Comparative genomics reveals the genomic features of Rhizophagus irregularis, R. cerebriforme, R. diaphanum and Gigaspora rosea, and their symbiotic lifestyle signature.</title>
        <authorList>
            <person name="Morin E."/>
            <person name="San Clemente H."/>
            <person name="Chen E.C.H."/>
            <person name="De La Providencia I."/>
            <person name="Hainaut M."/>
            <person name="Kuo A."/>
            <person name="Kohler A."/>
            <person name="Murat C."/>
            <person name="Tang N."/>
            <person name="Roy S."/>
            <person name="Loubradou J."/>
            <person name="Henrissat B."/>
            <person name="Grigoriev I.V."/>
            <person name="Corradi N."/>
            <person name="Roux C."/>
            <person name="Martin F.M."/>
        </authorList>
    </citation>
    <scope>NUCLEOTIDE SEQUENCE [LARGE SCALE GENOMIC DNA]</scope>
    <source>
        <strain evidence="8 9">DAOM 194757</strain>
    </source>
</reference>
<dbReference type="AlphaFoldDB" id="A0A397UBD4"/>
<feature type="signal peptide" evidence="6">
    <location>
        <begin position="1"/>
        <end position="15"/>
    </location>
</feature>
<keyword evidence="3 5" id="KW-1133">Transmembrane helix</keyword>
<feature type="transmembrane region" description="Helical" evidence="5">
    <location>
        <begin position="68"/>
        <end position="92"/>
    </location>
</feature>
<dbReference type="EMBL" id="QKWP01001828">
    <property type="protein sequence ID" value="RIB06367.1"/>
    <property type="molecule type" value="Genomic_DNA"/>
</dbReference>
<evidence type="ECO:0000259" key="7">
    <source>
        <dbReference type="Pfam" id="PF00520"/>
    </source>
</evidence>
<proteinExistence type="predicted"/>
<keyword evidence="4 5" id="KW-0472">Membrane</keyword>
<evidence type="ECO:0000313" key="8">
    <source>
        <dbReference type="EMBL" id="RIB06367.1"/>
    </source>
</evidence>
<comment type="subcellular location">
    <subcellularLocation>
        <location evidence="1">Membrane</location>
        <topology evidence="1">Multi-pass membrane protein</topology>
    </subcellularLocation>
</comment>
<dbReference type="GO" id="GO:0016020">
    <property type="term" value="C:membrane"/>
    <property type="evidence" value="ECO:0007669"/>
    <property type="project" value="UniProtKB-SubCell"/>
</dbReference>
<sequence length="250" mass="29304">MSFLIIFGFFTLAFAHSLHLLLRSESELSQDSSINMFGQFGSAIIASYYMMITGDTEPISYWISNENIVIMILMIMVSFFMLIYLMNLFIGILSEIVSNGDHDIAYLALKREIIIEIELLYMLPYQRRKENWFPFVVFYECHTDKLREYVMYTQQNKWTGYKKPYISKNLNEVLLLPEEDLTLKHIEGTIKGLPHKELGKGVREIKEGIKDIKDLPVQIEKVIKDQIEKVIKELPTFKQIENDIKDLKDL</sequence>
<organism evidence="8 9">
    <name type="scientific">Gigaspora rosea</name>
    <dbReference type="NCBI Taxonomy" id="44941"/>
    <lineage>
        <taxon>Eukaryota</taxon>
        <taxon>Fungi</taxon>
        <taxon>Fungi incertae sedis</taxon>
        <taxon>Mucoromycota</taxon>
        <taxon>Glomeromycotina</taxon>
        <taxon>Glomeromycetes</taxon>
        <taxon>Diversisporales</taxon>
        <taxon>Gigasporaceae</taxon>
        <taxon>Gigaspora</taxon>
    </lineage>
</organism>
<feature type="chain" id="PRO_5017237937" description="Ion transport domain-containing protein" evidence="6">
    <location>
        <begin position="16"/>
        <end position="250"/>
    </location>
</feature>
<evidence type="ECO:0000256" key="5">
    <source>
        <dbReference type="SAM" id="Phobius"/>
    </source>
</evidence>
<evidence type="ECO:0000256" key="3">
    <source>
        <dbReference type="ARBA" id="ARBA00022989"/>
    </source>
</evidence>
<dbReference type="Proteomes" id="UP000266673">
    <property type="component" value="Unassembled WGS sequence"/>
</dbReference>